<keyword evidence="3" id="KW-0472">Membrane</keyword>
<evidence type="ECO:0000259" key="4">
    <source>
        <dbReference type="Pfam" id="PF07814"/>
    </source>
</evidence>
<keyword evidence="6" id="KW-1185">Reference proteome</keyword>
<comment type="similarity">
    <text evidence="1">Belongs to the WAPL family.</text>
</comment>
<feature type="region of interest" description="Disordered" evidence="2">
    <location>
        <begin position="1"/>
        <end position="33"/>
    </location>
</feature>
<feature type="domain" description="Wings apart-like protein C-terminal" evidence="4">
    <location>
        <begin position="125"/>
        <end position="400"/>
    </location>
</feature>
<dbReference type="EMBL" id="WJXA01000106">
    <property type="protein sequence ID" value="KAF7115928.1"/>
    <property type="molecule type" value="Genomic_DNA"/>
</dbReference>
<dbReference type="OrthoDB" id="78088at2759"/>
<dbReference type="InterPro" id="IPR011989">
    <property type="entry name" value="ARM-like"/>
</dbReference>
<dbReference type="AlphaFoldDB" id="A0A834FWT8"/>
<evidence type="ECO:0000313" key="5">
    <source>
        <dbReference type="EMBL" id="KAF7115928.1"/>
    </source>
</evidence>
<evidence type="ECO:0000256" key="2">
    <source>
        <dbReference type="SAM" id="MobiDB-lite"/>
    </source>
</evidence>
<name>A0A834FWT8_RHOSS</name>
<feature type="compositionally biased region" description="Acidic residues" evidence="2">
    <location>
        <begin position="17"/>
        <end position="28"/>
    </location>
</feature>
<dbReference type="InterPro" id="IPR039874">
    <property type="entry name" value="WAPL"/>
</dbReference>
<protein>
    <recommendedName>
        <fullName evidence="4">Wings apart-like protein C-terminal domain-containing protein</fullName>
    </recommendedName>
</protein>
<gene>
    <name evidence="5" type="ORF">RHSIM_RhsimUnG0044200</name>
</gene>
<organism evidence="5 6">
    <name type="scientific">Rhododendron simsii</name>
    <name type="common">Sims's rhododendron</name>
    <dbReference type="NCBI Taxonomy" id="118357"/>
    <lineage>
        <taxon>Eukaryota</taxon>
        <taxon>Viridiplantae</taxon>
        <taxon>Streptophyta</taxon>
        <taxon>Embryophyta</taxon>
        <taxon>Tracheophyta</taxon>
        <taxon>Spermatophyta</taxon>
        <taxon>Magnoliopsida</taxon>
        <taxon>eudicotyledons</taxon>
        <taxon>Gunneridae</taxon>
        <taxon>Pentapetalae</taxon>
        <taxon>asterids</taxon>
        <taxon>Ericales</taxon>
        <taxon>Ericaceae</taxon>
        <taxon>Ericoideae</taxon>
        <taxon>Rhodoreae</taxon>
        <taxon>Rhododendron</taxon>
    </lineage>
</organism>
<dbReference type="Proteomes" id="UP000626092">
    <property type="component" value="Unassembled WGS sequence"/>
</dbReference>
<dbReference type="SUPFAM" id="SSF48371">
    <property type="entry name" value="ARM repeat"/>
    <property type="match status" value="1"/>
</dbReference>
<proteinExistence type="inferred from homology"/>
<feature type="domain" description="Wings apart-like protein C-terminal" evidence="4">
    <location>
        <begin position="544"/>
        <end position="932"/>
    </location>
</feature>
<dbReference type="PANTHER" id="PTHR22100">
    <property type="entry name" value="WINGS APART-LIKE PROTEIN HOMOLOG"/>
    <property type="match status" value="1"/>
</dbReference>
<dbReference type="Pfam" id="PF07814">
    <property type="entry name" value="WAPL"/>
    <property type="match status" value="2"/>
</dbReference>
<feature type="compositionally biased region" description="Basic residues" evidence="2">
    <location>
        <begin position="1"/>
        <end position="12"/>
    </location>
</feature>
<evidence type="ECO:0000313" key="6">
    <source>
        <dbReference type="Proteomes" id="UP000626092"/>
    </source>
</evidence>
<dbReference type="Gene3D" id="1.25.10.10">
    <property type="entry name" value="Leucine-rich Repeat Variant"/>
    <property type="match status" value="4"/>
</dbReference>
<feature type="transmembrane region" description="Helical" evidence="3">
    <location>
        <begin position="503"/>
        <end position="528"/>
    </location>
</feature>
<reference evidence="5" key="1">
    <citation type="submission" date="2019-11" db="EMBL/GenBank/DDBJ databases">
        <authorList>
            <person name="Liu Y."/>
            <person name="Hou J."/>
            <person name="Li T.-Q."/>
            <person name="Guan C.-H."/>
            <person name="Wu X."/>
            <person name="Wu H.-Z."/>
            <person name="Ling F."/>
            <person name="Zhang R."/>
            <person name="Shi X.-G."/>
            <person name="Ren J.-P."/>
            <person name="Chen E.-F."/>
            <person name="Sun J.-M."/>
        </authorList>
    </citation>
    <scope>NUCLEOTIDE SEQUENCE</scope>
    <source>
        <strain evidence="5">Adult_tree_wgs_1</strain>
        <tissue evidence="5">Leaves</tissue>
    </source>
</reference>
<dbReference type="PANTHER" id="PTHR22100:SF13">
    <property type="entry name" value="WINGS APART-LIKE PROTEIN HOMOLOG"/>
    <property type="match status" value="1"/>
</dbReference>
<accession>A0A834FWT8</accession>
<evidence type="ECO:0000256" key="3">
    <source>
        <dbReference type="SAM" id="Phobius"/>
    </source>
</evidence>
<comment type="caution">
    <text evidence="5">The sequence shown here is derived from an EMBL/GenBank/DDBJ whole genome shotgun (WGS) entry which is preliminary data.</text>
</comment>
<keyword evidence="3" id="KW-1133">Transmembrane helix</keyword>
<dbReference type="InterPro" id="IPR022771">
    <property type="entry name" value="WAPL_C"/>
</dbReference>
<sequence>MIVRTYGRRNRGKGGGGDDDDVFSDGFDEPILSQENPQDVYSFAFSSQDSSHWSLNSEPYASNSSQEARELSIIPPRRHGNGGGYGEGEEGCFRKSKKARVNGNHKGFDLLPKRVKSGAVAGTATLMETQECGEMMEHVDEVNFALDGLRKGGQQIRVRRASLLSLLSICGTAPRRRLLRTHGMARTIIDAVLGLPFDDSPSNLAAAALFYILTSDVSLLGMSLLQLNLIPTTVVDFVTVSDKNLVSGKGQDERLLDSPSCIRFLIKLLKPLTHGVSKDKASTISSKLIALRKNVDILQDTSKGTDSTSAAIMLKVQEVLVSCKEMKSSDGKDNAMTTPKLTPKWIVLLTMEKACLSTISLEDTSGTVRKTGGNFKEKLRELGGLDAVFDVARSCHVVMEVVACMKGEGGMRKEAFPSSGDTGATSREAGLDLGSGACQLDLQCGMALAVVGCGLDECGCFEDLAWEDCGGVVDVGLTEIQLCWLKSGISVEREKRGRVGGCVLVLFGLALLYIGGWVCVVDLMPTWLCPSKLGLALRCLEKSSFSSQELEENAVLESLVLLLKCLKIMENATFLSKDNQCHLLEMKGSFNHQGSPRSFTKLIISVIKILSGLSLSRNSCSNSDDDNFCNISNGTHNHSEMLLLTDHKEGGDEIISISSSLRGSSIEGTSSQKSFSLSQNSRWLSTGRSEVSKRTSETTTSSEAGTFLLKMRVNSSTSSSSSGAPVTGNDSKLKFSLGKKCKVAEDTNFKLLGDSLDPFAFQEDEFEPSKWDLLSGVGSVGKVSEAQNRKAAYREKEIGCQSQLILSQQESSNGENPCSGASCSSALVEEKSNLLAECLLTAVKVLMNLTNDNPMGCQQIAACGGLETLSSLIAGHFPSFSSSLSPFRDISDNTLSNSNLEIEHQNESHLSDQELDFLVAILGLLVNLVEKDGENRSMLAAAIVSLPGVQGLEEERHSNVIPLLCSIFLANQGAGEAAEEGRALALDDEEALLQGEKEAEKMIVEAYAALLLAFLSTESMSIRGAIAECLPDHKLAILVPVLERFVEFHLTLNMISPETHTTVLEVIESCRVP</sequence>
<evidence type="ECO:0000256" key="1">
    <source>
        <dbReference type="ARBA" id="ARBA00006854"/>
    </source>
</evidence>
<keyword evidence="3" id="KW-0812">Transmembrane</keyword>
<dbReference type="InterPro" id="IPR016024">
    <property type="entry name" value="ARM-type_fold"/>
</dbReference>